<keyword evidence="1" id="KW-1133">Transmembrane helix</keyword>
<keyword evidence="1" id="KW-0472">Membrane</keyword>
<dbReference type="EMBL" id="JRHO01000014">
    <property type="protein sequence ID" value="KGK98490.1"/>
    <property type="molecule type" value="Genomic_DNA"/>
</dbReference>
<protein>
    <submittedName>
        <fullName evidence="2">Uncharacterized protein</fullName>
    </submittedName>
</protein>
<keyword evidence="1" id="KW-0812">Transmembrane</keyword>
<feature type="transmembrane region" description="Helical" evidence="1">
    <location>
        <begin position="90"/>
        <end position="109"/>
    </location>
</feature>
<dbReference type="RefSeq" id="WP_048196013.1">
    <property type="nucleotide sequence ID" value="NZ_CAAGSM010000004.1"/>
</dbReference>
<feature type="transmembrane region" description="Helical" evidence="1">
    <location>
        <begin position="121"/>
        <end position="138"/>
    </location>
</feature>
<feature type="transmembrane region" description="Helical" evidence="1">
    <location>
        <begin position="26"/>
        <end position="47"/>
    </location>
</feature>
<evidence type="ECO:0000256" key="1">
    <source>
        <dbReference type="SAM" id="Phobius"/>
    </source>
</evidence>
<feature type="transmembrane region" description="Helical" evidence="1">
    <location>
        <begin position="144"/>
        <end position="164"/>
    </location>
</feature>
<gene>
    <name evidence="2" type="ORF">LI82_12410</name>
</gene>
<evidence type="ECO:0000313" key="3">
    <source>
        <dbReference type="Proteomes" id="UP000029859"/>
    </source>
</evidence>
<evidence type="ECO:0000313" key="2">
    <source>
        <dbReference type="EMBL" id="KGK98490.1"/>
    </source>
</evidence>
<organism evidence="2 3">
    <name type="scientific">Methanococcoides methylutens</name>
    <dbReference type="NCBI Taxonomy" id="2226"/>
    <lineage>
        <taxon>Archaea</taxon>
        <taxon>Methanobacteriati</taxon>
        <taxon>Methanobacteriota</taxon>
        <taxon>Stenosarchaea group</taxon>
        <taxon>Methanomicrobia</taxon>
        <taxon>Methanosarcinales</taxon>
        <taxon>Methanosarcinaceae</taxon>
        <taxon>Methanococcoides</taxon>
    </lineage>
</organism>
<dbReference type="OrthoDB" id="141478at2157"/>
<sequence>MLITVNTAEPNFEKYLKIKDSVNMEILLTTIIDTAMVIGLTAAFLFADMMIRHNLKMDLSGIGSDLAIGAFSVQISVIAALLTAEVTPEIATDGMLLALFGSLWATTLWQSSKRKKINYTVSFLIGTAIFSISVAHLLELHDPSLLGLVVAVAVILGYIGSTITKNLYNESIVKEFDGILGKVTSYDLIEISAKQTARDVDDPLSPVVDSIRCAIRNNDEDKFRTGFQKITTVTKNLMTGVKETTEITRHVNLHLLEMGLIALEKDSEATKHIVNSIGTIGASASNHGSQAGAIESLAAILSLFGAAKRKHKQGIQHQFAESAGDIVSTAAKMKHESAVEKGLLMFREIGDNAVFSGDTSTMTAVNEEMLEIARIAASKEYTTYARSIVITMRDIGTKALRLESNERQDAFKKLMDSFRKMGKIMSHRDVLEVVWAMRDLGIAASHEHLGDETSRTITELEEVGATALKDESYEKADEMVQQVIISLQEICISSMRSELTVPVSAVGTAFSRIEKYDEAASMIQDSVMDIAEYKTGDDKFYQIFLEKYDGEVY</sequence>
<keyword evidence="3" id="KW-1185">Reference proteome</keyword>
<comment type="caution">
    <text evidence="2">The sequence shown here is derived from an EMBL/GenBank/DDBJ whole genome shotgun (WGS) entry which is preliminary data.</text>
</comment>
<name>A0A099T010_METMT</name>
<proteinExistence type="predicted"/>
<feature type="transmembrane region" description="Helical" evidence="1">
    <location>
        <begin position="59"/>
        <end position="84"/>
    </location>
</feature>
<accession>A0A099T010</accession>
<dbReference type="AlphaFoldDB" id="A0A099T010"/>
<reference evidence="2 3" key="1">
    <citation type="submission" date="2014-09" db="EMBL/GenBank/DDBJ databases">
        <title>Draft genome sequence of an obligately methylotrophic methanogen, Methanococcoides methylutens, isolated from marine sediment.</title>
        <authorList>
            <person name="Guan Y."/>
            <person name="Ngugi D.K."/>
            <person name="Blom J."/>
            <person name="Ali S."/>
            <person name="Ferry J.G."/>
            <person name="Stingl U."/>
        </authorList>
    </citation>
    <scope>NUCLEOTIDE SEQUENCE [LARGE SCALE GENOMIC DNA]</scope>
    <source>
        <strain evidence="2 3">DSM 2657</strain>
    </source>
</reference>
<dbReference type="Proteomes" id="UP000029859">
    <property type="component" value="Unassembled WGS sequence"/>
</dbReference>